<dbReference type="PROSITE" id="PS50883">
    <property type="entry name" value="EAL"/>
    <property type="match status" value="1"/>
</dbReference>
<proteinExistence type="predicted"/>
<gene>
    <name evidence="3" type="ORF">DFJ67_1494</name>
</gene>
<dbReference type="SMART" id="SM00052">
    <property type="entry name" value="EAL"/>
    <property type="match status" value="1"/>
</dbReference>
<dbReference type="PANTHER" id="PTHR33121">
    <property type="entry name" value="CYCLIC DI-GMP PHOSPHODIESTERASE PDEF"/>
    <property type="match status" value="1"/>
</dbReference>
<dbReference type="SUPFAM" id="SSF141868">
    <property type="entry name" value="EAL domain-like"/>
    <property type="match status" value="1"/>
</dbReference>
<dbReference type="InterPro" id="IPR001633">
    <property type="entry name" value="EAL_dom"/>
</dbReference>
<accession>A0A3D9ZE52</accession>
<name>A0A3D9ZE52_9ACTN</name>
<evidence type="ECO:0000313" key="4">
    <source>
        <dbReference type="Proteomes" id="UP000256913"/>
    </source>
</evidence>
<dbReference type="EMBL" id="QUMQ01000001">
    <property type="protein sequence ID" value="REF95535.1"/>
    <property type="molecule type" value="Genomic_DNA"/>
</dbReference>
<dbReference type="GO" id="GO:0071111">
    <property type="term" value="F:cyclic-guanylate-specific phosphodiesterase activity"/>
    <property type="evidence" value="ECO:0007669"/>
    <property type="project" value="InterPro"/>
</dbReference>
<feature type="compositionally biased region" description="Low complexity" evidence="1">
    <location>
        <begin position="299"/>
        <end position="313"/>
    </location>
</feature>
<dbReference type="PANTHER" id="PTHR33121:SF70">
    <property type="entry name" value="SIGNALING PROTEIN YKOW"/>
    <property type="match status" value="1"/>
</dbReference>
<dbReference type="Gene3D" id="3.40.50.1460">
    <property type="match status" value="1"/>
</dbReference>
<dbReference type="Proteomes" id="UP000256913">
    <property type="component" value="Unassembled WGS sequence"/>
</dbReference>
<reference evidence="3 4" key="1">
    <citation type="submission" date="2018-08" db="EMBL/GenBank/DDBJ databases">
        <title>Sequencing the genomes of 1000 actinobacteria strains.</title>
        <authorList>
            <person name="Klenk H.-P."/>
        </authorList>
    </citation>
    <scope>NUCLEOTIDE SEQUENCE [LARGE SCALE GENOMIC DNA]</scope>
    <source>
        <strain evidence="3 4">DSM 44099</strain>
    </source>
</reference>
<protein>
    <submittedName>
        <fullName evidence="3">EAL domain-containing protein (Putative c-di-GMP-specific phosphodiesterase class I)</fullName>
    </submittedName>
</protein>
<dbReference type="Gene3D" id="3.20.20.450">
    <property type="entry name" value="EAL domain"/>
    <property type="match status" value="1"/>
</dbReference>
<comment type="caution">
    <text evidence="3">The sequence shown here is derived from an EMBL/GenBank/DDBJ whole genome shotgun (WGS) entry which is preliminary data.</text>
</comment>
<organism evidence="3 4">
    <name type="scientific">Asanoa ferruginea</name>
    <dbReference type="NCBI Taxonomy" id="53367"/>
    <lineage>
        <taxon>Bacteria</taxon>
        <taxon>Bacillati</taxon>
        <taxon>Actinomycetota</taxon>
        <taxon>Actinomycetes</taxon>
        <taxon>Micromonosporales</taxon>
        <taxon>Micromonosporaceae</taxon>
        <taxon>Asanoa</taxon>
    </lineage>
</organism>
<evidence type="ECO:0000313" key="3">
    <source>
        <dbReference type="EMBL" id="REF95535.1"/>
    </source>
</evidence>
<evidence type="ECO:0000259" key="2">
    <source>
        <dbReference type="PROSITE" id="PS50883"/>
    </source>
</evidence>
<keyword evidence="4" id="KW-1185">Reference proteome</keyword>
<feature type="domain" description="EAL" evidence="2">
    <location>
        <begin position="449"/>
        <end position="731"/>
    </location>
</feature>
<dbReference type="CDD" id="cd01948">
    <property type="entry name" value="EAL"/>
    <property type="match status" value="1"/>
</dbReference>
<dbReference type="InterPro" id="IPR035919">
    <property type="entry name" value="EAL_sf"/>
</dbReference>
<feature type="region of interest" description="Disordered" evidence="1">
    <location>
        <begin position="294"/>
        <end position="315"/>
    </location>
</feature>
<dbReference type="Pfam" id="PF00563">
    <property type="entry name" value="EAL"/>
    <property type="match status" value="1"/>
</dbReference>
<evidence type="ECO:0000256" key="1">
    <source>
        <dbReference type="SAM" id="MobiDB-lite"/>
    </source>
</evidence>
<dbReference type="AlphaFoldDB" id="A0A3D9ZE52"/>
<sequence length="757" mass="82817">MDGRRTAVVIGVNRSDADVALPSLRYAESDARAVHEVLTDPDTGTFDPATAFLRIGDKADAWSLRSLLRTIAIESTRSDTLLIYFAGHALTADWNGVVDDYLVTPDLRRATLREHPDEGLRMAFLRGDVLDKFKGTAFLILDCCRAGSDLDGHPQQIEMMPISGRHSKQHSLLMSAPTEGSAREHESVGHGLVTRHILDALNGKAADDEGRVTFGRMADYVVGQDIDPKPGQFVQSWGATKVLTRPGRAATGAGVSMSDPLPADVRIVPLENPLERSAPAIIDLLSQIFPPHPSTARPGTSSTTGAFGATSEGQRAVPNNDKAELLCAAMRADAAALLEYAGSTFRTISATKHFHEDDLHHLLRRTEHAGTARVLDGGAAGRVLCVPLRQGMASTLVLVVVNPAQNLLDMGEPLARILETVWRIDLSGPVEKGEIEVLTGLRQSFGRLPARLYDRCFELYRKILGSFSMVFQPIVTIDRLPRQVEIHSYEALARLNAADPRAPVDLIRLAHVWGDTFVVERDKAILRKAIESYDEAHLSCFGDNEGAPRPVSINVAVRSLLNESYVDEVQRTIAGAGLRPSAVTLEISEQDPIAPRIYEAWGDDSLAYFHQRLVAIADRLDIRFAVDDFGVGHSSVSRMAELPLTQIKVDRALLRHPSAYQELALVASVARQPVTLGHAAVGRSVVVEGVEDDSPITLKEIYGIGIRHVQGYITGERPSPVIKREMGREMRERIAALVRGDLERGYAADRRDERRTA</sequence>
<dbReference type="InterPro" id="IPR050706">
    <property type="entry name" value="Cyclic-di-GMP_PDE-like"/>
</dbReference>